<dbReference type="Proteomes" id="UP000499080">
    <property type="component" value="Unassembled WGS sequence"/>
</dbReference>
<gene>
    <name evidence="3" type="ORF">AVEN_123926_1</name>
</gene>
<accession>A0A4Y2Q7P4</accession>
<sequence length="107" mass="12009">MLNFIYPSLSIVELSFSHAHGRADRLSMDGFGPKSDSNPQFWDEDRISSLELFALYLVHRQNAACALGSCIVVVIIPVWMGTRRIKQTPHTRGPTPKNRSPTTLLNN</sequence>
<dbReference type="AlphaFoldDB" id="A0A4Y2Q7P4"/>
<comment type="caution">
    <text evidence="3">The sequence shown here is derived from an EMBL/GenBank/DDBJ whole genome shotgun (WGS) entry which is preliminary data.</text>
</comment>
<reference evidence="3 4" key="1">
    <citation type="journal article" date="2019" name="Sci. Rep.">
        <title>Orb-weaving spider Araneus ventricosus genome elucidates the spidroin gene catalogue.</title>
        <authorList>
            <person name="Kono N."/>
            <person name="Nakamura H."/>
            <person name="Ohtoshi R."/>
            <person name="Moran D.A.P."/>
            <person name="Shinohara A."/>
            <person name="Yoshida Y."/>
            <person name="Fujiwara M."/>
            <person name="Mori M."/>
            <person name="Tomita M."/>
            <person name="Arakawa K."/>
        </authorList>
    </citation>
    <scope>NUCLEOTIDE SEQUENCE [LARGE SCALE GENOMIC DNA]</scope>
</reference>
<keyword evidence="2" id="KW-0472">Membrane</keyword>
<keyword evidence="4" id="KW-1185">Reference proteome</keyword>
<feature type="region of interest" description="Disordered" evidence="1">
    <location>
        <begin position="86"/>
        <end position="107"/>
    </location>
</feature>
<feature type="transmembrane region" description="Helical" evidence="2">
    <location>
        <begin position="61"/>
        <end position="82"/>
    </location>
</feature>
<keyword evidence="2" id="KW-0812">Transmembrane</keyword>
<proteinExistence type="predicted"/>
<evidence type="ECO:0000313" key="4">
    <source>
        <dbReference type="Proteomes" id="UP000499080"/>
    </source>
</evidence>
<evidence type="ECO:0000256" key="2">
    <source>
        <dbReference type="SAM" id="Phobius"/>
    </source>
</evidence>
<dbReference type="EMBL" id="BGPR01013024">
    <property type="protein sequence ID" value="GBN58920.1"/>
    <property type="molecule type" value="Genomic_DNA"/>
</dbReference>
<evidence type="ECO:0000256" key="1">
    <source>
        <dbReference type="SAM" id="MobiDB-lite"/>
    </source>
</evidence>
<name>A0A4Y2Q7P4_ARAVE</name>
<protein>
    <submittedName>
        <fullName evidence="3">Uncharacterized protein</fullName>
    </submittedName>
</protein>
<keyword evidence="2" id="KW-1133">Transmembrane helix</keyword>
<evidence type="ECO:0000313" key="3">
    <source>
        <dbReference type="EMBL" id="GBN58920.1"/>
    </source>
</evidence>
<organism evidence="3 4">
    <name type="scientific">Araneus ventricosus</name>
    <name type="common">Orbweaver spider</name>
    <name type="synonym">Epeira ventricosa</name>
    <dbReference type="NCBI Taxonomy" id="182803"/>
    <lineage>
        <taxon>Eukaryota</taxon>
        <taxon>Metazoa</taxon>
        <taxon>Ecdysozoa</taxon>
        <taxon>Arthropoda</taxon>
        <taxon>Chelicerata</taxon>
        <taxon>Arachnida</taxon>
        <taxon>Araneae</taxon>
        <taxon>Araneomorphae</taxon>
        <taxon>Entelegynae</taxon>
        <taxon>Araneoidea</taxon>
        <taxon>Araneidae</taxon>
        <taxon>Araneus</taxon>
    </lineage>
</organism>
<feature type="compositionally biased region" description="Polar residues" evidence="1">
    <location>
        <begin position="97"/>
        <end position="107"/>
    </location>
</feature>